<evidence type="ECO:0000313" key="6">
    <source>
        <dbReference type="Proteomes" id="UP000254374"/>
    </source>
</evidence>
<sequence length="88" mass="9987">MKIKERLITLENGIEDVKLMQSELAEKEARLQLLIKQMEQELDQYEQTLDSEDATKVNNGKLLSTHGLMKQPNKVAPKDSMPPTPPTP</sequence>
<accession>A0A377GLI9</accession>
<evidence type="ECO:0000256" key="1">
    <source>
        <dbReference type="SAM" id="Coils"/>
    </source>
</evidence>
<feature type="region of interest" description="Disordered" evidence="2">
    <location>
        <begin position="63"/>
        <end position="88"/>
    </location>
</feature>
<protein>
    <submittedName>
        <fullName evidence="4">Uncharacterized protein</fullName>
    </submittedName>
</protein>
<dbReference type="RefSeq" id="WP_058467183.1">
    <property type="nucleotide sequence ID" value="NZ_CAAAIV010000080.1"/>
</dbReference>
<dbReference type="EMBL" id="FTNL01000015">
    <property type="protein sequence ID" value="SIR56767.1"/>
    <property type="molecule type" value="Genomic_DNA"/>
</dbReference>
<organism evidence="4 6">
    <name type="scientific">Fluoribacter gormanii</name>
    <dbReference type="NCBI Taxonomy" id="464"/>
    <lineage>
        <taxon>Bacteria</taxon>
        <taxon>Pseudomonadati</taxon>
        <taxon>Pseudomonadota</taxon>
        <taxon>Gammaproteobacteria</taxon>
        <taxon>Legionellales</taxon>
        <taxon>Legionellaceae</taxon>
        <taxon>Fluoribacter</taxon>
    </lineage>
</organism>
<evidence type="ECO:0000313" key="3">
    <source>
        <dbReference type="EMBL" id="SIR56767.1"/>
    </source>
</evidence>
<dbReference type="Proteomes" id="UP000254374">
    <property type="component" value="Unassembled WGS sequence"/>
</dbReference>
<dbReference type="EMBL" id="UGGV01000001">
    <property type="protein sequence ID" value="STO25676.1"/>
    <property type="molecule type" value="Genomic_DNA"/>
</dbReference>
<keyword evidence="1" id="KW-0175">Coiled coil</keyword>
<gene>
    <name evidence="4" type="ORF">NCTC11401_02513</name>
    <name evidence="3" type="ORF">SAMN05421777_11594</name>
</gene>
<dbReference type="OrthoDB" id="9933482at2"/>
<reference evidence="4 6" key="2">
    <citation type="submission" date="2018-06" db="EMBL/GenBank/DDBJ databases">
        <authorList>
            <consortium name="Pathogen Informatics"/>
            <person name="Doyle S."/>
        </authorList>
    </citation>
    <scope>NUCLEOTIDE SEQUENCE [LARGE SCALE GENOMIC DNA]</scope>
    <source>
        <strain evidence="4 6">NCTC11401</strain>
    </source>
</reference>
<feature type="coiled-coil region" evidence="1">
    <location>
        <begin position="10"/>
        <end position="55"/>
    </location>
</feature>
<evidence type="ECO:0000313" key="5">
    <source>
        <dbReference type="Proteomes" id="UP000186808"/>
    </source>
</evidence>
<reference evidence="3 5" key="1">
    <citation type="submission" date="2017-01" db="EMBL/GenBank/DDBJ databases">
        <authorList>
            <person name="Varghese N."/>
            <person name="Submissions S."/>
        </authorList>
    </citation>
    <scope>NUCLEOTIDE SEQUENCE [LARGE SCALE GENOMIC DNA]</scope>
    <source>
        <strain evidence="3 5">ATCC 33342</strain>
    </source>
</reference>
<dbReference type="Proteomes" id="UP000186808">
    <property type="component" value="Unassembled WGS sequence"/>
</dbReference>
<proteinExistence type="predicted"/>
<evidence type="ECO:0000313" key="4">
    <source>
        <dbReference type="EMBL" id="STO25676.1"/>
    </source>
</evidence>
<keyword evidence="5" id="KW-1185">Reference proteome</keyword>
<evidence type="ECO:0000256" key="2">
    <source>
        <dbReference type="SAM" id="MobiDB-lite"/>
    </source>
</evidence>
<dbReference type="AlphaFoldDB" id="A0A377GLI9"/>
<name>A0A377GLI9_9GAMM</name>